<dbReference type="InterPro" id="IPR036047">
    <property type="entry name" value="F-box-like_dom_sf"/>
</dbReference>
<keyword evidence="2" id="KW-1185">Reference proteome</keyword>
<comment type="caution">
    <text evidence="1">The sequence shown here is derived from an EMBL/GenBank/DDBJ whole genome shotgun (WGS) entry which is preliminary data.</text>
</comment>
<dbReference type="SMART" id="SM00367">
    <property type="entry name" value="LRR_CC"/>
    <property type="match status" value="4"/>
</dbReference>
<dbReference type="GO" id="GO:0031146">
    <property type="term" value="P:SCF-dependent proteasomal ubiquitin-dependent protein catabolic process"/>
    <property type="evidence" value="ECO:0007669"/>
    <property type="project" value="TreeGrafter"/>
</dbReference>
<dbReference type="Pfam" id="PF13516">
    <property type="entry name" value="LRR_6"/>
    <property type="match status" value="1"/>
</dbReference>
<dbReference type="InterPro" id="IPR001611">
    <property type="entry name" value="Leu-rich_rpt"/>
</dbReference>
<evidence type="ECO:0000313" key="2">
    <source>
        <dbReference type="Proteomes" id="UP001054252"/>
    </source>
</evidence>
<evidence type="ECO:0000313" key="1">
    <source>
        <dbReference type="EMBL" id="GKV07782.1"/>
    </source>
</evidence>
<dbReference type="Gene3D" id="3.80.10.10">
    <property type="entry name" value="Ribonuclease Inhibitor"/>
    <property type="match status" value="2"/>
</dbReference>
<proteinExistence type="predicted"/>
<dbReference type="InterPro" id="IPR032675">
    <property type="entry name" value="LRR_dom_sf"/>
</dbReference>
<dbReference type="EMBL" id="BPVZ01000028">
    <property type="protein sequence ID" value="GKV07782.1"/>
    <property type="molecule type" value="Genomic_DNA"/>
</dbReference>
<accession>A0AAV5J309</accession>
<organism evidence="1 2">
    <name type="scientific">Rubroshorea leprosula</name>
    <dbReference type="NCBI Taxonomy" id="152421"/>
    <lineage>
        <taxon>Eukaryota</taxon>
        <taxon>Viridiplantae</taxon>
        <taxon>Streptophyta</taxon>
        <taxon>Embryophyta</taxon>
        <taxon>Tracheophyta</taxon>
        <taxon>Spermatophyta</taxon>
        <taxon>Magnoliopsida</taxon>
        <taxon>eudicotyledons</taxon>
        <taxon>Gunneridae</taxon>
        <taxon>Pentapetalae</taxon>
        <taxon>rosids</taxon>
        <taxon>malvids</taxon>
        <taxon>Malvales</taxon>
        <taxon>Dipterocarpaceae</taxon>
        <taxon>Rubroshorea</taxon>
    </lineage>
</organism>
<reference evidence="1 2" key="1">
    <citation type="journal article" date="2021" name="Commun. Biol.">
        <title>The genome of Shorea leprosula (Dipterocarpaceae) highlights the ecological relevance of drought in aseasonal tropical rainforests.</title>
        <authorList>
            <person name="Ng K.K.S."/>
            <person name="Kobayashi M.J."/>
            <person name="Fawcett J.A."/>
            <person name="Hatakeyama M."/>
            <person name="Paape T."/>
            <person name="Ng C.H."/>
            <person name="Ang C.C."/>
            <person name="Tnah L.H."/>
            <person name="Lee C.T."/>
            <person name="Nishiyama T."/>
            <person name="Sese J."/>
            <person name="O'Brien M.J."/>
            <person name="Copetti D."/>
            <person name="Mohd Noor M.I."/>
            <person name="Ong R.C."/>
            <person name="Putra M."/>
            <person name="Sireger I.Z."/>
            <person name="Indrioko S."/>
            <person name="Kosugi Y."/>
            <person name="Izuno A."/>
            <person name="Isagi Y."/>
            <person name="Lee S.L."/>
            <person name="Shimizu K.K."/>
        </authorList>
    </citation>
    <scope>NUCLEOTIDE SEQUENCE [LARGE SCALE GENOMIC DNA]</scope>
    <source>
        <strain evidence="1">214</strain>
    </source>
</reference>
<dbReference type="InterPro" id="IPR006553">
    <property type="entry name" value="Leu-rich_rpt_Cys-con_subtyp"/>
</dbReference>
<protein>
    <recommendedName>
        <fullName evidence="3">F-box domain-containing protein</fullName>
    </recommendedName>
</protein>
<evidence type="ECO:0008006" key="3">
    <source>
        <dbReference type="Google" id="ProtNLM"/>
    </source>
</evidence>
<dbReference type="Proteomes" id="UP001054252">
    <property type="component" value="Unassembled WGS sequence"/>
</dbReference>
<dbReference type="SUPFAM" id="SSF52047">
    <property type="entry name" value="RNI-like"/>
    <property type="match status" value="1"/>
</dbReference>
<dbReference type="AlphaFoldDB" id="A0AAV5J309"/>
<dbReference type="PANTHER" id="PTHR13318:SF77">
    <property type="entry name" value="F-BOX DOMAIN-CONTAINING PROTEIN"/>
    <property type="match status" value="1"/>
</dbReference>
<name>A0AAV5J309_9ROSI</name>
<gene>
    <name evidence="1" type="ORF">SLEP1_g19503</name>
</gene>
<dbReference type="PANTHER" id="PTHR13318">
    <property type="entry name" value="PARTNER OF PAIRED, ISOFORM B-RELATED"/>
    <property type="match status" value="1"/>
</dbReference>
<dbReference type="SUPFAM" id="SSF81383">
    <property type="entry name" value="F-box domain"/>
    <property type="match status" value="1"/>
</dbReference>
<dbReference type="GO" id="GO:0019005">
    <property type="term" value="C:SCF ubiquitin ligase complex"/>
    <property type="evidence" value="ECO:0007669"/>
    <property type="project" value="TreeGrafter"/>
</dbReference>
<sequence length="482" mass="53081">MDNVLSDELLREIFTRLPASPSASLSVSLVCKRWLHLYRTSKTSLSLRFSPQSSAAPSLAALLAQYPFLSTLSVLLSDKNSSTAAVNDVGSAFFDHLLFVISSSCSKLKQLRFLVGPVSLFSLIALSRTCTHITSLTVSLSRPLLFNWVAFFSCLKDLSVIVCSKDGVDGEFDRSIEYGVPLNEELDAELGLETLCLTGVRSDDRAVGWLWRSCRRLRKLQLKSCESVGDGGSFSSFVNCVQGLQEVELRKCRSIVDGVLLKLSENCDSLNSLLVYDGGSREGLLEFISNCRCNMQKLDLRLPLDLTNDHLIAIAANFRGLSTLRLQSCCLVTGEGLKTLGIALGSSLEELAMINCDVVEREPGLLATLGQNLRTLKKLDLSYNEMLLDKEFVSMLASCNNLTELKLRGCRWLTGAAMLSMSKSCKQLKSIDIMNCCSIGAKAVELFLQNSPRLKQIHVDESKLSDAARTWLSHKFVEVIVC</sequence>